<feature type="transmembrane region" description="Helical" evidence="7">
    <location>
        <begin position="810"/>
        <end position="827"/>
    </location>
</feature>
<dbReference type="EMBL" id="CAMPGE010024328">
    <property type="protein sequence ID" value="CAI2382176.1"/>
    <property type="molecule type" value="Genomic_DNA"/>
</dbReference>
<dbReference type="Pfam" id="PF00520">
    <property type="entry name" value="Ion_trans"/>
    <property type="match status" value="1"/>
</dbReference>
<feature type="compositionally biased region" description="Basic and acidic residues" evidence="6">
    <location>
        <begin position="1"/>
        <end position="14"/>
    </location>
</feature>
<feature type="transmembrane region" description="Helical" evidence="7">
    <location>
        <begin position="900"/>
        <end position="922"/>
    </location>
</feature>
<dbReference type="GO" id="GO:0005216">
    <property type="term" value="F:monoatomic ion channel activity"/>
    <property type="evidence" value="ECO:0007669"/>
    <property type="project" value="InterPro"/>
</dbReference>
<dbReference type="InterPro" id="IPR024862">
    <property type="entry name" value="TRPV"/>
</dbReference>
<sequence>MDSEEDSKSARMAEYEQDEDFNEEDHFQQDYNSSQRREIETTEEIILRHIDNDKLIQSYKSGKEEITDLDFDVRGNVYICIFLAGVSDNRTNVFKTTLQNNKMEFEEFIKIKDDQKFFDLLISEPNLILKAIEYTIETKMVSILEHIIDEASSNYLDMHIKDDIIKKLICLSDDSTNKLILRRLCGRYITLLQTSERFEHSLDEDKEISHIAEDSEDISIMNKDPVETKNPRDLMPYSTETKIKPSKGDHEDYSKDDEDIKHNYRPNRGMTSKMGKINSGGPKVGAAKAVRENFYTKYLERSDVIEIAIDLLDQEDVIKLIYVLYDDFGEPTPDNYKLFKLLIQTEHMELFELCIQRCLDPKKMSFDTFEDIKAQVDQERSTFMKRINRSKNLEEDEKYLIKSKGSRYDVQEIVSDCFANAIVMNKMHIAFYLYREYKKAVLGNVQMSIDSILYAFKVDYQVKNKIINVEERLFVLEKFIPYIDYQKSFELIETYRNLICETPELNFMTYCKNPLKIIVTMISQIRQLKIAYPLLKYQVDHLNDILENIGSIVIRNSKSVDDVQDLLLDKLYNDIEIIDMIAHLNCIPILQNPIVDVIISNMYYGPYQRGSFLKDSKCFQIIQDELSFFPGDDVTASSKMTIFSYKEGNAATMRSSNVYEIEDGGDPFEISDEQIKENAGNDSKEIGHMFQFVVWKKSLDVKYIFNAVIAFTLAVVMQVFSALLIEQIRDADSIDDKITETSENSSLSTVEKNKLLDQYTDELEDSTALYYEYITFLLIIHVLTIAYLFQNFQEIIYSRLRGVYTKVITLSIILNFLTSALVIYWLYKYLYQYTVDLDGVDSRRKVKTIIDRIKDDDYFDLELAIAFLTSIQYTRMIFALQMSRIFGPMVKILGNMLIDLSLFIFMYLLVFLIFTCASQLMFNQIEGYDSFINCTLTLFSAALGDFSFDVFAEESTFTRNIGYLFLISYLIVSTITLLNFLIAILSNTYDFLTGHKNALYLREVIYLRQQYGYEPRYSSIISAFVPLNIFAMIMDPIIICLKSSKINDMFLLFEYIVLGILSVIIFFAISALLLPISYVILILDKLKFCFTKPFLGKGDVLYRVLDLITIFFIGLLWLIILLFWSTGKFIVKLFASDIKLLEENREEKQAHTNALKDGSVDYTKFNLMYGDPEREINLEAQEKAKSQNKNKTQKNYSTGNVGNPIKGGMSLTTLKLLKITLLIMRDDYLKKTKKDKTTTIMVPMGCLIKEIYKHFFIQEHINQICLGVYYEKDQGFFETERYSRIVEGFKYYEAKDAKLATDKANYKNLARGIYLKPMIERKNDIRALYWRNKLKSFLMDSEEKWILDQYNQIKRFCNENAVEAVPTCYSIEDLKEAGGSAEGSSKSDNFSRKDNSKANTSFAKKPGSFESQSTNDSLKSSSAKAESEKNDQIPKEKCPTIDISSLLETFIEIEKNLEMRKILNSKRVNRQKLRYLGEKSVINEKDEYDGHIQDTHIPKSFLLKESSMISFKRNWESLAEALEEVNN</sequence>
<evidence type="ECO:0000313" key="10">
    <source>
        <dbReference type="Proteomes" id="UP001295684"/>
    </source>
</evidence>
<evidence type="ECO:0000256" key="1">
    <source>
        <dbReference type="ARBA" id="ARBA00004141"/>
    </source>
</evidence>
<feature type="compositionally biased region" description="Basic and acidic residues" evidence="6">
    <location>
        <begin position="1425"/>
        <end position="1435"/>
    </location>
</feature>
<proteinExistence type="predicted"/>
<evidence type="ECO:0000256" key="7">
    <source>
        <dbReference type="SAM" id="Phobius"/>
    </source>
</evidence>
<keyword evidence="10" id="KW-1185">Reference proteome</keyword>
<keyword evidence="4 7" id="KW-1133">Transmembrane helix</keyword>
<dbReference type="PANTHER" id="PTHR10582">
    <property type="entry name" value="TRANSIENT RECEPTOR POTENTIAL ION CHANNEL PROTEIN"/>
    <property type="match status" value="1"/>
</dbReference>
<feature type="transmembrane region" description="Helical" evidence="7">
    <location>
        <begin position="1100"/>
        <end position="1124"/>
    </location>
</feature>
<dbReference type="Proteomes" id="UP001295684">
    <property type="component" value="Unassembled WGS sequence"/>
</dbReference>
<evidence type="ECO:0000256" key="4">
    <source>
        <dbReference type="ARBA" id="ARBA00022989"/>
    </source>
</evidence>
<feature type="region of interest" description="Disordered" evidence="6">
    <location>
        <begin position="1"/>
        <end position="35"/>
    </location>
</feature>
<feature type="transmembrane region" description="Helical" evidence="7">
    <location>
        <begin position="1053"/>
        <end position="1080"/>
    </location>
</feature>
<comment type="caution">
    <text evidence="9">The sequence shown here is derived from an EMBL/GenBank/DDBJ whole genome shotgun (WGS) entry which is preliminary data.</text>
</comment>
<feature type="compositionally biased region" description="Basic and acidic residues" evidence="6">
    <location>
        <begin position="241"/>
        <end position="262"/>
    </location>
</feature>
<dbReference type="GO" id="GO:0005886">
    <property type="term" value="C:plasma membrane"/>
    <property type="evidence" value="ECO:0007669"/>
    <property type="project" value="TreeGrafter"/>
</dbReference>
<feature type="transmembrane region" description="Helical" evidence="7">
    <location>
        <begin position="703"/>
        <end position="725"/>
    </location>
</feature>
<organism evidence="9 10">
    <name type="scientific">Euplotes crassus</name>
    <dbReference type="NCBI Taxonomy" id="5936"/>
    <lineage>
        <taxon>Eukaryota</taxon>
        <taxon>Sar</taxon>
        <taxon>Alveolata</taxon>
        <taxon>Ciliophora</taxon>
        <taxon>Intramacronucleata</taxon>
        <taxon>Spirotrichea</taxon>
        <taxon>Hypotrichia</taxon>
        <taxon>Euplotida</taxon>
        <taxon>Euplotidae</taxon>
        <taxon>Moneuplotes</taxon>
    </lineage>
</organism>
<feature type="transmembrane region" description="Helical" evidence="7">
    <location>
        <begin position="963"/>
        <end position="985"/>
    </location>
</feature>
<protein>
    <recommendedName>
        <fullName evidence="8">Ion transport domain-containing protein</fullName>
    </recommendedName>
</protein>
<feature type="compositionally biased region" description="Polar residues" evidence="6">
    <location>
        <begin position="1409"/>
        <end position="1418"/>
    </location>
</feature>
<dbReference type="InterPro" id="IPR005821">
    <property type="entry name" value="Ion_trans_dom"/>
</dbReference>
<feature type="region of interest" description="Disordered" evidence="6">
    <location>
        <begin position="1378"/>
        <end position="1435"/>
    </location>
</feature>
<evidence type="ECO:0000259" key="8">
    <source>
        <dbReference type="Pfam" id="PF00520"/>
    </source>
</evidence>
<keyword evidence="3" id="KW-0677">Repeat</keyword>
<feature type="transmembrane region" description="Helical" evidence="7">
    <location>
        <begin position="1020"/>
        <end position="1041"/>
    </location>
</feature>
<evidence type="ECO:0000256" key="6">
    <source>
        <dbReference type="SAM" id="MobiDB-lite"/>
    </source>
</evidence>
<evidence type="ECO:0000256" key="5">
    <source>
        <dbReference type="ARBA" id="ARBA00023136"/>
    </source>
</evidence>
<dbReference type="GO" id="GO:0098703">
    <property type="term" value="P:calcium ion import across plasma membrane"/>
    <property type="evidence" value="ECO:0007669"/>
    <property type="project" value="TreeGrafter"/>
</dbReference>
<evidence type="ECO:0000256" key="3">
    <source>
        <dbReference type="ARBA" id="ARBA00022737"/>
    </source>
</evidence>
<keyword evidence="5 7" id="KW-0472">Membrane</keyword>
<gene>
    <name evidence="9" type="ORF">ECRASSUSDP1_LOCUS23645</name>
</gene>
<reference evidence="9" key="1">
    <citation type="submission" date="2023-07" db="EMBL/GenBank/DDBJ databases">
        <authorList>
            <consortium name="AG Swart"/>
            <person name="Singh M."/>
            <person name="Singh A."/>
            <person name="Seah K."/>
            <person name="Emmerich C."/>
        </authorList>
    </citation>
    <scope>NUCLEOTIDE SEQUENCE</scope>
    <source>
        <strain evidence="9">DP1</strain>
    </source>
</reference>
<feature type="transmembrane region" description="Helical" evidence="7">
    <location>
        <begin position="770"/>
        <end position="789"/>
    </location>
</feature>
<keyword evidence="2 7" id="KW-0812">Transmembrane</keyword>
<evidence type="ECO:0000256" key="2">
    <source>
        <dbReference type="ARBA" id="ARBA00022692"/>
    </source>
</evidence>
<feature type="region of interest" description="Disordered" evidence="6">
    <location>
        <begin position="223"/>
        <end position="282"/>
    </location>
</feature>
<feature type="compositionally biased region" description="Low complexity" evidence="6">
    <location>
        <begin position="1378"/>
        <end position="1387"/>
    </location>
</feature>
<dbReference type="PANTHER" id="PTHR10582:SF2">
    <property type="entry name" value="INACTIVE"/>
    <property type="match status" value="1"/>
</dbReference>
<accession>A0AAD2D796</accession>
<comment type="subcellular location">
    <subcellularLocation>
        <location evidence="1">Membrane</location>
        <topology evidence="1">Multi-pass membrane protein</topology>
    </subcellularLocation>
</comment>
<evidence type="ECO:0000313" key="9">
    <source>
        <dbReference type="EMBL" id="CAI2382176.1"/>
    </source>
</evidence>
<feature type="domain" description="Ion transport" evidence="8">
    <location>
        <begin position="778"/>
        <end position="993"/>
    </location>
</feature>
<dbReference type="Gene3D" id="1.10.287.70">
    <property type="match status" value="1"/>
</dbReference>
<name>A0AAD2D796_EUPCR</name>